<dbReference type="Proteomes" id="UP001569428">
    <property type="component" value="Unassembled WGS sequence"/>
</dbReference>
<dbReference type="RefSeq" id="WP_371841348.1">
    <property type="nucleotide sequence ID" value="NZ_JBGMEK010000104.1"/>
</dbReference>
<dbReference type="Gene3D" id="6.10.250.690">
    <property type="match status" value="1"/>
</dbReference>
<reference evidence="10 11" key="1">
    <citation type="submission" date="2024-08" db="EMBL/GenBank/DDBJ databases">
        <authorList>
            <person name="Ishaq N."/>
        </authorList>
    </citation>
    <scope>NUCLEOTIDE SEQUENCE [LARGE SCALE GENOMIC DNA]</scope>
    <source>
        <strain evidence="10 11">DSM 18651</strain>
    </source>
</reference>
<evidence type="ECO:0000313" key="11">
    <source>
        <dbReference type="Proteomes" id="UP001569428"/>
    </source>
</evidence>
<dbReference type="InterPro" id="IPR036388">
    <property type="entry name" value="WH-like_DNA-bd_sf"/>
</dbReference>
<dbReference type="InterPro" id="IPR039420">
    <property type="entry name" value="WalR-like"/>
</dbReference>
<dbReference type="Gene3D" id="1.10.10.10">
    <property type="entry name" value="Winged helix-like DNA-binding domain superfamily/Winged helix DNA-binding domain"/>
    <property type="match status" value="1"/>
</dbReference>
<evidence type="ECO:0000256" key="5">
    <source>
        <dbReference type="ARBA" id="ARBA00023163"/>
    </source>
</evidence>
<evidence type="ECO:0000256" key="4">
    <source>
        <dbReference type="ARBA" id="ARBA00023125"/>
    </source>
</evidence>
<protein>
    <submittedName>
        <fullName evidence="10">Response regulator transcription factor</fullName>
    </submittedName>
</protein>
<dbReference type="PROSITE" id="PS51755">
    <property type="entry name" value="OMPR_PHOB"/>
    <property type="match status" value="1"/>
</dbReference>
<evidence type="ECO:0000256" key="3">
    <source>
        <dbReference type="ARBA" id="ARBA00023015"/>
    </source>
</evidence>
<name>A0ABV4P5K5_9GAMM</name>
<dbReference type="InterPro" id="IPR001867">
    <property type="entry name" value="OmpR/PhoB-type_DNA-bd"/>
</dbReference>
<evidence type="ECO:0000256" key="7">
    <source>
        <dbReference type="PROSITE-ProRule" id="PRU01091"/>
    </source>
</evidence>
<keyword evidence="1 6" id="KW-0597">Phosphoprotein</keyword>
<sequence length="232" mass="26401">MPIDNYVILYVEDDRNSSEILVLYLQKQGYKVLHFDNAIDGARALNNIEIDLAILDVMLPKGDGRDLLRQAVSLNVPSIMVTARVSEEDRLEGFDLGADDYLCKPYSPRELISRVSALLKRSKLGRQSSKLQYEGLDIDLPRRQVLCDGEQLNLTPVEYALLTVLADAPNRVLSREQLLDKVWNSHAEVTDRAIDTHMANLRKKLKESKQSPRFIATRYGQGYQFIGRKVIQ</sequence>
<organism evidence="10 11">
    <name type="scientific">Microbulbifer epialgicus</name>
    <dbReference type="NCBI Taxonomy" id="393907"/>
    <lineage>
        <taxon>Bacteria</taxon>
        <taxon>Pseudomonadati</taxon>
        <taxon>Pseudomonadota</taxon>
        <taxon>Gammaproteobacteria</taxon>
        <taxon>Cellvibrionales</taxon>
        <taxon>Microbulbiferaceae</taxon>
        <taxon>Microbulbifer</taxon>
    </lineage>
</organism>
<keyword evidence="5" id="KW-0804">Transcription</keyword>
<dbReference type="InterPro" id="IPR001789">
    <property type="entry name" value="Sig_transdc_resp-reg_receiver"/>
</dbReference>
<evidence type="ECO:0000256" key="2">
    <source>
        <dbReference type="ARBA" id="ARBA00023012"/>
    </source>
</evidence>
<dbReference type="InterPro" id="IPR011006">
    <property type="entry name" value="CheY-like_superfamily"/>
</dbReference>
<feature type="DNA-binding region" description="OmpR/PhoB-type" evidence="7">
    <location>
        <begin position="128"/>
        <end position="227"/>
    </location>
</feature>
<keyword evidence="2" id="KW-0902">Two-component regulatory system</keyword>
<dbReference type="CDD" id="cd00383">
    <property type="entry name" value="trans_reg_C"/>
    <property type="match status" value="1"/>
</dbReference>
<evidence type="ECO:0000259" key="9">
    <source>
        <dbReference type="PROSITE" id="PS51755"/>
    </source>
</evidence>
<proteinExistence type="predicted"/>
<dbReference type="SMART" id="SM00862">
    <property type="entry name" value="Trans_reg_C"/>
    <property type="match status" value="1"/>
</dbReference>
<dbReference type="PANTHER" id="PTHR48111">
    <property type="entry name" value="REGULATOR OF RPOS"/>
    <property type="match status" value="1"/>
</dbReference>
<feature type="modified residue" description="4-aspartylphosphate" evidence="6">
    <location>
        <position position="56"/>
    </location>
</feature>
<evidence type="ECO:0000256" key="6">
    <source>
        <dbReference type="PROSITE-ProRule" id="PRU00169"/>
    </source>
</evidence>
<comment type="caution">
    <text evidence="10">The sequence shown here is derived from an EMBL/GenBank/DDBJ whole genome shotgun (WGS) entry which is preliminary data.</text>
</comment>
<dbReference type="PROSITE" id="PS50110">
    <property type="entry name" value="RESPONSE_REGULATORY"/>
    <property type="match status" value="1"/>
</dbReference>
<feature type="domain" description="OmpR/PhoB-type" evidence="9">
    <location>
        <begin position="128"/>
        <end position="227"/>
    </location>
</feature>
<dbReference type="SMART" id="SM00448">
    <property type="entry name" value="REC"/>
    <property type="match status" value="1"/>
</dbReference>
<dbReference type="SUPFAM" id="SSF52172">
    <property type="entry name" value="CheY-like"/>
    <property type="match status" value="1"/>
</dbReference>
<keyword evidence="4 7" id="KW-0238">DNA-binding</keyword>
<evidence type="ECO:0000313" key="10">
    <source>
        <dbReference type="EMBL" id="MFA0813532.1"/>
    </source>
</evidence>
<dbReference type="PANTHER" id="PTHR48111:SF1">
    <property type="entry name" value="TWO-COMPONENT RESPONSE REGULATOR ORR33"/>
    <property type="match status" value="1"/>
</dbReference>
<keyword evidence="11" id="KW-1185">Reference proteome</keyword>
<dbReference type="Gene3D" id="3.40.50.2300">
    <property type="match status" value="1"/>
</dbReference>
<gene>
    <name evidence="10" type="ORF">ACCI49_21815</name>
</gene>
<dbReference type="Pfam" id="PF00486">
    <property type="entry name" value="Trans_reg_C"/>
    <property type="match status" value="1"/>
</dbReference>
<dbReference type="CDD" id="cd17574">
    <property type="entry name" value="REC_OmpR"/>
    <property type="match status" value="1"/>
</dbReference>
<dbReference type="EMBL" id="JBGMEK010000104">
    <property type="protein sequence ID" value="MFA0813532.1"/>
    <property type="molecule type" value="Genomic_DNA"/>
</dbReference>
<dbReference type="Pfam" id="PF00072">
    <property type="entry name" value="Response_reg"/>
    <property type="match status" value="1"/>
</dbReference>
<evidence type="ECO:0000256" key="1">
    <source>
        <dbReference type="ARBA" id="ARBA00022553"/>
    </source>
</evidence>
<keyword evidence="3" id="KW-0805">Transcription regulation</keyword>
<accession>A0ABV4P5K5</accession>
<evidence type="ECO:0000259" key="8">
    <source>
        <dbReference type="PROSITE" id="PS50110"/>
    </source>
</evidence>
<feature type="domain" description="Response regulatory" evidence="8">
    <location>
        <begin position="7"/>
        <end position="119"/>
    </location>
</feature>